<reference evidence="1 2" key="1">
    <citation type="submission" date="2021-03" db="EMBL/GenBank/DDBJ databases">
        <title>Comparative Genomics and Metabolomics in the genus Turicibacter.</title>
        <authorList>
            <person name="Maki J."/>
            <person name="Looft T."/>
        </authorList>
    </citation>
    <scope>NUCLEOTIDE SEQUENCE [LARGE SCALE GENOMIC DNA]</scope>
    <source>
        <strain evidence="1 2">MMM721</strain>
    </source>
</reference>
<sequence>MQLKELENYLEGQDVEGYDLFEEQNQEHRLWLEQRAIHIPEYNIKIREGICETWDMENQQYEDDHSFYMIFNSLTGEYLYTEAGSGMCVSLHNFLSFNNQENLSHDELLDLPCEVYLI</sequence>
<gene>
    <name evidence="1" type="ORF">J0J69_00565</name>
</gene>
<evidence type="ECO:0000313" key="1">
    <source>
        <dbReference type="EMBL" id="UUF06118.1"/>
    </source>
</evidence>
<dbReference type="Proteomes" id="UP001058016">
    <property type="component" value="Chromosome"/>
</dbReference>
<protein>
    <recommendedName>
        <fullName evidence="3">SMI1/KNR4 family protein</fullName>
    </recommendedName>
</protein>
<organism evidence="1 2">
    <name type="scientific">Turicibacter bilis</name>
    <dbReference type="NCBI Taxonomy" id="2735723"/>
    <lineage>
        <taxon>Bacteria</taxon>
        <taxon>Bacillati</taxon>
        <taxon>Bacillota</taxon>
        <taxon>Erysipelotrichia</taxon>
        <taxon>Erysipelotrichales</taxon>
        <taxon>Turicibacteraceae</taxon>
        <taxon>Turicibacter</taxon>
    </lineage>
</organism>
<keyword evidence="2" id="KW-1185">Reference proteome</keyword>
<dbReference type="EMBL" id="CP071249">
    <property type="protein sequence ID" value="UUF06118.1"/>
    <property type="molecule type" value="Genomic_DNA"/>
</dbReference>
<evidence type="ECO:0000313" key="2">
    <source>
        <dbReference type="Proteomes" id="UP001058016"/>
    </source>
</evidence>
<evidence type="ECO:0008006" key="3">
    <source>
        <dbReference type="Google" id="ProtNLM"/>
    </source>
</evidence>
<accession>A0ABY5JHI8</accession>
<dbReference type="RefSeq" id="WP_212725518.1">
    <property type="nucleotide sequence ID" value="NZ_CP071249.1"/>
</dbReference>
<proteinExistence type="predicted"/>
<name>A0ABY5JHI8_9FIRM</name>